<reference evidence="1" key="1">
    <citation type="submission" date="2025-08" db="UniProtKB">
        <authorList>
            <consortium name="Ensembl"/>
        </authorList>
    </citation>
    <scope>IDENTIFICATION</scope>
</reference>
<evidence type="ECO:0000313" key="1">
    <source>
        <dbReference type="Ensembl" id="ENSCLMP00005017236.1"/>
    </source>
</evidence>
<protein>
    <submittedName>
        <fullName evidence="1">Uncharacterized protein</fullName>
    </submittedName>
</protein>
<dbReference type="Ensembl" id="ENSCLMT00005018241.1">
    <property type="protein sequence ID" value="ENSCLMP00005017236.1"/>
    <property type="gene ID" value="ENSCLMG00005008866.1"/>
</dbReference>
<dbReference type="AlphaFoldDB" id="A0A8C2XDS8"/>
<proteinExistence type="predicted"/>
<dbReference type="GeneTree" id="ENSGT00990000204009"/>
<accession>A0A8C2XDS8</accession>
<sequence>MIPGTIIDLSHVQQKVQADEAVGLSCAEIKRDGSHPLGVPLWEADVGLRSLERNGVQSGHILTLVGHLTLDFHLRVHNAS</sequence>
<dbReference type="Proteomes" id="UP000694565">
    <property type="component" value="Unplaced"/>
</dbReference>
<evidence type="ECO:0000313" key="2">
    <source>
        <dbReference type="Proteomes" id="UP000694565"/>
    </source>
</evidence>
<name>A0A8C2XDS8_CYCLU</name>
<keyword evidence="2" id="KW-1185">Reference proteome</keyword>
<reference evidence="1" key="2">
    <citation type="submission" date="2025-09" db="UniProtKB">
        <authorList>
            <consortium name="Ensembl"/>
        </authorList>
    </citation>
    <scope>IDENTIFICATION</scope>
</reference>
<organism evidence="1 2">
    <name type="scientific">Cyclopterus lumpus</name>
    <name type="common">Lumpsucker</name>
    <dbReference type="NCBI Taxonomy" id="8103"/>
    <lineage>
        <taxon>Eukaryota</taxon>
        <taxon>Metazoa</taxon>
        <taxon>Chordata</taxon>
        <taxon>Craniata</taxon>
        <taxon>Vertebrata</taxon>
        <taxon>Euteleostomi</taxon>
        <taxon>Actinopterygii</taxon>
        <taxon>Neopterygii</taxon>
        <taxon>Teleostei</taxon>
        <taxon>Neoteleostei</taxon>
        <taxon>Acanthomorphata</taxon>
        <taxon>Eupercaria</taxon>
        <taxon>Perciformes</taxon>
        <taxon>Cottioidei</taxon>
        <taxon>Cottales</taxon>
        <taxon>Cyclopteridae</taxon>
        <taxon>Cyclopterus</taxon>
    </lineage>
</organism>